<evidence type="ECO:0000313" key="4">
    <source>
        <dbReference type="EMBL" id="XBY45853.1"/>
    </source>
</evidence>
<dbReference type="RefSeq" id="WP_407050948.1">
    <property type="nucleotide sequence ID" value="NZ_CP158568.1"/>
</dbReference>
<dbReference type="PANTHER" id="PTHR42815">
    <property type="entry name" value="FAD-BINDING, PUTATIVE (AFU_ORTHOLOGUE AFUA_6G07600)-RELATED"/>
    <property type="match status" value="1"/>
</dbReference>
<dbReference type="PANTHER" id="PTHR42815:SF2">
    <property type="entry name" value="FAD-BINDING, PUTATIVE (AFU_ORTHOLOGUE AFUA_6G07600)-RELATED"/>
    <property type="match status" value="1"/>
</dbReference>
<dbReference type="Pfam" id="PF01243">
    <property type="entry name" value="PNPOx_N"/>
    <property type="match status" value="1"/>
</dbReference>
<organism evidence="4">
    <name type="scientific">Methyloraptor flagellatus</name>
    <dbReference type="NCBI Taxonomy" id="3162530"/>
    <lineage>
        <taxon>Bacteria</taxon>
        <taxon>Pseudomonadati</taxon>
        <taxon>Pseudomonadota</taxon>
        <taxon>Alphaproteobacteria</taxon>
        <taxon>Hyphomicrobiales</taxon>
        <taxon>Ancalomicrobiaceae</taxon>
        <taxon>Methyloraptor</taxon>
    </lineage>
</organism>
<evidence type="ECO:0000259" key="3">
    <source>
        <dbReference type="Pfam" id="PF01243"/>
    </source>
</evidence>
<keyword evidence="1" id="KW-0175">Coiled coil</keyword>
<accession>A0AAU7XFM2</accession>
<dbReference type="Gene3D" id="2.30.110.10">
    <property type="entry name" value="Electron Transport, Fmn-binding Protein, Chain A"/>
    <property type="match status" value="1"/>
</dbReference>
<dbReference type="InterPro" id="IPR012349">
    <property type="entry name" value="Split_barrel_FMN-bd"/>
</dbReference>
<protein>
    <submittedName>
        <fullName evidence="4">Pyridoxamine 5'-phosphate oxidase family protein</fullName>
    </submittedName>
</protein>
<dbReference type="EMBL" id="CP158568">
    <property type="protein sequence ID" value="XBY45853.1"/>
    <property type="molecule type" value="Genomic_DNA"/>
</dbReference>
<proteinExistence type="predicted"/>
<feature type="region of interest" description="Disordered" evidence="2">
    <location>
        <begin position="1"/>
        <end position="21"/>
    </location>
</feature>
<feature type="domain" description="Pyridoxamine 5'-phosphate oxidase N-terminal" evidence="3">
    <location>
        <begin position="51"/>
        <end position="142"/>
    </location>
</feature>
<gene>
    <name evidence="4" type="ORF">ABS361_06260</name>
</gene>
<evidence type="ECO:0000256" key="1">
    <source>
        <dbReference type="SAM" id="Coils"/>
    </source>
</evidence>
<name>A0AAU7XFM2_9HYPH</name>
<dbReference type="KEGG" id="mflg:ABS361_06260"/>
<dbReference type="AlphaFoldDB" id="A0AAU7XFM2"/>
<evidence type="ECO:0000256" key="2">
    <source>
        <dbReference type="SAM" id="MobiDB-lite"/>
    </source>
</evidence>
<reference evidence="4" key="1">
    <citation type="submission" date="2024-06" db="EMBL/GenBank/DDBJ databases">
        <title>Methylostella associata gen. nov., sp. nov., a novel Ancalomicrobiaceae-affiliated facultatively methylotrophic bacteria that feed on methanotrophs of the genus Methylococcus.</title>
        <authorList>
            <person name="Saltykova V."/>
            <person name="Danilova O.V."/>
            <person name="Oshkin I.Y."/>
            <person name="Belova S.E."/>
            <person name="Pimenov N.V."/>
            <person name="Dedysh S.N."/>
        </authorList>
    </citation>
    <scope>NUCLEOTIDE SEQUENCE</scope>
    <source>
        <strain evidence="4">S20</strain>
    </source>
</reference>
<dbReference type="InterPro" id="IPR011576">
    <property type="entry name" value="Pyridox_Oxase_N"/>
</dbReference>
<dbReference type="SUPFAM" id="SSF50475">
    <property type="entry name" value="FMN-binding split barrel"/>
    <property type="match status" value="1"/>
</dbReference>
<feature type="coiled-coil region" evidence="1">
    <location>
        <begin position="179"/>
        <end position="206"/>
    </location>
</feature>
<sequence length="218" mass="24213">MSQRSHPFRPSDVAFTPSVKAEQSRRGSRAHYARFEEAGGFQTGLAEFPVDFLSRIDTAYLGTANADGQPYIQHRGGPRGFIRVVGPRTLAFADRRGNRQYISTGNLADNPKAFLFLMDYEARARIKIWGEARFSDDVAAFAGPLDIAADDRTVERIVLFDVVAWDVNCPKYIPVKIDAAQVAEVVRDLRERIAWLEQENDRLRGGPTGGGPTRGGRS</sequence>